<evidence type="ECO:0000256" key="8">
    <source>
        <dbReference type="ARBA" id="ARBA00023012"/>
    </source>
</evidence>
<evidence type="ECO:0000256" key="6">
    <source>
        <dbReference type="ARBA" id="ARBA00022777"/>
    </source>
</evidence>
<dbReference type="InterPro" id="IPR005467">
    <property type="entry name" value="His_kinase_dom"/>
</dbReference>
<evidence type="ECO:0000313" key="12">
    <source>
        <dbReference type="Proteomes" id="UP000217265"/>
    </source>
</evidence>
<keyword evidence="5" id="KW-0547">Nucleotide-binding</keyword>
<keyword evidence="4" id="KW-0808">Transferase</keyword>
<dbReference type="GO" id="GO:0000155">
    <property type="term" value="F:phosphorelay sensor kinase activity"/>
    <property type="evidence" value="ECO:0007669"/>
    <property type="project" value="InterPro"/>
</dbReference>
<name>A0A290QB19_9BACT</name>
<dbReference type="PANTHER" id="PTHR24421">
    <property type="entry name" value="NITRATE/NITRITE SENSOR PROTEIN NARX-RELATED"/>
    <property type="match status" value="1"/>
</dbReference>
<evidence type="ECO:0000256" key="7">
    <source>
        <dbReference type="ARBA" id="ARBA00022840"/>
    </source>
</evidence>
<protein>
    <recommendedName>
        <fullName evidence="2">histidine kinase</fullName>
        <ecNumber evidence="2">2.7.13.3</ecNumber>
    </recommendedName>
</protein>
<dbReference type="EC" id="2.7.13.3" evidence="2"/>
<evidence type="ECO:0000256" key="5">
    <source>
        <dbReference type="ARBA" id="ARBA00022741"/>
    </source>
</evidence>
<dbReference type="PROSITE" id="PS50109">
    <property type="entry name" value="HIS_KIN"/>
    <property type="match status" value="1"/>
</dbReference>
<feature type="domain" description="Histidine kinase" evidence="10">
    <location>
        <begin position="338"/>
        <end position="426"/>
    </location>
</feature>
<evidence type="ECO:0000313" key="11">
    <source>
        <dbReference type="EMBL" id="ATC65643.1"/>
    </source>
</evidence>
<dbReference type="KEGG" id="vbh:CMV30_17770"/>
<comment type="catalytic activity">
    <reaction evidence="1">
        <text>ATP + protein L-histidine = ADP + protein N-phospho-L-histidine.</text>
        <dbReference type="EC" id="2.7.13.3"/>
    </reaction>
</comment>
<reference evidence="11 12" key="1">
    <citation type="submission" date="2017-09" db="EMBL/GenBank/DDBJ databases">
        <title>Complete genome sequence of Verrucomicrobial strain HZ-65, isolated from freshwater.</title>
        <authorList>
            <person name="Choi A."/>
        </authorList>
    </citation>
    <scope>NUCLEOTIDE SEQUENCE [LARGE SCALE GENOMIC DNA]</scope>
    <source>
        <strain evidence="11 12">HZ-65</strain>
    </source>
</reference>
<keyword evidence="6" id="KW-0418">Kinase</keyword>
<keyword evidence="9" id="KW-0472">Membrane</keyword>
<dbReference type="Pfam" id="PF02518">
    <property type="entry name" value="HATPase_c"/>
    <property type="match status" value="1"/>
</dbReference>
<dbReference type="CDD" id="cd16917">
    <property type="entry name" value="HATPase_UhpB-NarQ-NarX-like"/>
    <property type="match status" value="1"/>
</dbReference>
<dbReference type="Proteomes" id="UP000217265">
    <property type="component" value="Chromosome"/>
</dbReference>
<keyword evidence="9" id="KW-0812">Transmembrane</keyword>
<feature type="transmembrane region" description="Helical" evidence="9">
    <location>
        <begin position="144"/>
        <end position="164"/>
    </location>
</feature>
<dbReference type="InterPro" id="IPR036890">
    <property type="entry name" value="HATPase_C_sf"/>
</dbReference>
<keyword evidence="8" id="KW-0902">Two-component regulatory system</keyword>
<dbReference type="RefSeq" id="WP_096057272.1">
    <property type="nucleotide sequence ID" value="NZ_CP023344.1"/>
</dbReference>
<dbReference type="InterPro" id="IPR011712">
    <property type="entry name" value="Sig_transdc_His_kin_sub3_dim/P"/>
</dbReference>
<dbReference type="InterPro" id="IPR003594">
    <property type="entry name" value="HATPase_dom"/>
</dbReference>
<keyword evidence="12" id="KW-1185">Reference proteome</keyword>
<dbReference type="GO" id="GO:0005524">
    <property type="term" value="F:ATP binding"/>
    <property type="evidence" value="ECO:0007669"/>
    <property type="project" value="UniProtKB-KW"/>
</dbReference>
<dbReference type="AlphaFoldDB" id="A0A290QB19"/>
<organism evidence="11 12">
    <name type="scientific">Nibricoccus aquaticus</name>
    <dbReference type="NCBI Taxonomy" id="2576891"/>
    <lineage>
        <taxon>Bacteria</taxon>
        <taxon>Pseudomonadati</taxon>
        <taxon>Verrucomicrobiota</taxon>
        <taxon>Opitutia</taxon>
        <taxon>Opitutales</taxon>
        <taxon>Opitutaceae</taxon>
        <taxon>Nibricoccus</taxon>
    </lineage>
</organism>
<proteinExistence type="predicted"/>
<keyword evidence="7" id="KW-0067">ATP-binding</keyword>
<dbReference type="Pfam" id="PF07730">
    <property type="entry name" value="HisKA_3"/>
    <property type="match status" value="1"/>
</dbReference>
<accession>A0A290QB19</accession>
<dbReference type="Gene3D" id="1.20.5.1930">
    <property type="match status" value="1"/>
</dbReference>
<evidence type="ECO:0000256" key="4">
    <source>
        <dbReference type="ARBA" id="ARBA00022679"/>
    </source>
</evidence>
<evidence type="ECO:0000256" key="9">
    <source>
        <dbReference type="SAM" id="Phobius"/>
    </source>
</evidence>
<sequence>MNSLARLLGLALVLLLLFLGALTFAQQWLHSHHERVRTETIATKEAQFDSLIALSNIGSSPWSDEKIRELSTALGATITVNAEPPASPSPASASAAASVSSRKSSRWEFTHDFPASENRAASRVTVRFTPPAVLHLVSLYQQSAMMLLFIALGLTLALVAAIVFSVRARNNGSLDASSTHADMRSLTHLAQVSARQGTELERERNERLRAEEDAHFQQTLLNRALEEKIRLGHDLHDGIIQSLYAAGLTVEAAKNLLATNPAEATRQLEAGVSAINVTIREVRGYIAGLSPESLRQQSFGDAVRSLTQTLDAGRAATYDLRIDDEAAATLGEEPIAHLLQITREAVSNALRHGAATQITVRLHRAGGEICLLVQDNGRGFAVTGSSGGGHGLGNMRARAERLGGKLQFSSSPGQGTRLLLTFAPPSLPA</sequence>
<dbReference type="GO" id="GO:0016020">
    <property type="term" value="C:membrane"/>
    <property type="evidence" value="ECO:0007669"/>
    <property type="project" value="InterPro"/>
</dbReference>
<evidence type="ECO:0000256" key="3">
    <source>
        <dbReference type="ARBA" id="ARBA00022553"/>
    </source>
</evidence>
<dbReference type="InterPro" id="IPR050482">
    <property type="entry name" value="Sensor_HK_TwoCompSys"/>
</dbReference>
<dbReference type="OrthoDB" id="9781904at2"/>
<evidence type="ECO:0000259" key="10">
    <source>
        <dbReference type="PROSITE" id="PS50109"/>
    </source>
</evidence>
<dbReference type="PANTHER" id="PTHR24421:SF10">
    <property type="entry name" value="NITRATE_NITRITE SENSOR PROTEIN NARQ"/>
    <property type="match status" value="1"/>
</dbReference>
<evidence type="ECO:0000256" key="2">
    <source>
        <dbReference type="ARBA" id="ARBA00012438"/>
    </source>
</evidence>
<keyword evidence="3" id="KW-0597">Phosphoprotein</keyword>
<dbReference type="SMART" id="SM00387">
    <property type="entry name" value="HATPase_c"/>
    <property type="match status" value="1"/>
</dbReference>
<dbReference type="EMBL" id="CP023344">
    <property type="protein sequence ID" value="ATC65643.1"/>
    <property type="molecule type" value="Genomic_DNA"/>
</dbReference>
<dbReference type="GO" id="GO:0046983">
    <property type="term" value="F:protein dimerization activity"/>
    <property type="evidence" value="ECO:0007669"/>
    <property type="project" value="InterPro"/>
</dbReference>
<keyword evidence="9" id="KW-1133">Transmembrane helix</keyword>
<gene>
    <name evidence="11" type="ORF">CMV30_17770</name>
</gene>
<dbReference type="SUPFAM" id="SSF55874">
    <property type="entry name" value="ATPase domain of HSP90 chaperone/DNA topoisomerase II/histidine kinase"/>
    <property type="match status" value="1"/>
</dbReference>
<evidence type="ECO:0000256" key="1">
    <source>
        <dbReference type="ARBA" id="ARBA00000085"/>
    </source>
</evidence>
<dbReference type="Gene3D" id="3.30.565.10">
    <property type="entry name" value="Histidine kinase-like ATPase, C-terminal domain"/>
    <property type="match status" value="1"/>
</dbReference>